<gene>
    <name evidence="3" type="ORF">MG292_00610</name>
</gene>
<dbReference type="InterPro" id="IPR010982">
    <property type="entry name" value="Lambda_DNA-bd_dom_sf"/>
</dbReference>
<evidence type="ECO:0000313" key="3">
    <source>
        <dbReference type="EMBL" id="WGK94761.1"/>
    </source>
</evidence>
<dbReference type="SMART" id="SM00530">
    <property type="entry name" value="HTH_XRE"/>
    <property type="match status" value="1"/>
</dbReference>
<evidence type="ECO:0000256" key="1">
    <source>
        <dbReference type="SAM" id="Coils"/>
    </source>
</evidence>
<dbReference type="Pfam" id="PF12844">
    <property type="entry name" value="HTH_19"/>
    <property type="match status" value="1"/>
</dbReference>
<dbReference type="Gene3D" id="1.10.260.40">
    <property type="entry name" value="lambda repressor-like DNA-binding domains"/>
    <property type="match status" value="1"/>
</dbReference>
<keyword evidence="4" id="KW-1185">Reference proteome</keyword>
<proteinExistence type="predicted"/>
<dbReference type="SUPFAM" id="SSF47413">
    <property type="entry name" value="lambda repressor-like DNA-binding domains"/>
    <property type="match status" value="1"/>
</dbReference>
<evidence type="ECO:0000259" key="2">
    <source>
        <dbReference type="PROSITE" id="PS50943"/>
    </source>
</evidence>
<feature type="domain" description="HTH cro/C1-type" evidence="2">
    <location>
        <begin position="8"/>
        <end position="62"/>
    </location>
</feature>
<dbReference type="CDD" id="cd00093">
    <property type="entry name" value="HTH_XRE"/>
    <property type="match status" value="1"/>
</dbReference>
<name>A0ABY8N5Z5_9FLAO</name>
<dbReference type="EMBL" id="CP092332">
    <property type="protein sequence ID" value="WGK94761.1"/>
    <property type="molecule type" value="Genomic_DNA"/>
</dbReference>
<organism evidence="3 4">
    <name type="scientific">Flavobacterium keumense</name>
    <dbReference type="NCBI Taxonomy" id="1306518"/>
    <lineage>
        <taxon>Bacteria</taxon>
        <taxon>Pseudomonadati</taxon>
        <taxon>Bacteroidota</taxon>
        <taxon>Flavobacteriia</taxon>
        <taxon>Flavobacteriales</taxon>
        <taxon>Flavobacteriaceae</taxon>
        <taxon>Flavobacterium</taxon>
    </lineage>
</organism>
<dbReference type="PROSITE" id="PS50943">
    <property type="entry name" value="HTH_CROC1"/>
    <property type="match status" value="1"/>
</dbReference>
<feature type="coiled-coil region" evidence="1">
    <location>
        <begin position="84"/>
        <end position="119"/>
    </location>
</feature>
<dbReference type="RefSeq" id="WP_264532524.1">
    <property type="nucleotide sequence ID" value="NZ_CP092332.1"/>
</dbReference>
<sequence length="122" mass="14322">MIYFQKNLIYLRSKKKLTLKEIGVELDFSPSQWNNYELGISFPKFLDLIKISEYFKISETDLIHQNLEYKQLTGIHNDINGSLIENRSEELIQTQNKLIKIQEEKISELQAQISKLTTKASE</sequence>
<protein>
    <submittedName>
        <fullName evidence="3">Helix-turn-helix domain-containing protein</fullName>
    </submittedName>
</protein>
<reference evidence="3 4" key="1">
    <citation type="submission" date="2022-02" db="EMBL/GenBank/DDBJ databases">
        <authorList>
            <person name="Cha I.-T."/>
            <person name="Lee K.-E."/>
            <person name="Park S.-J."/>
        </authorList>
    </citation>
    <scope>NUCLEOTIDE SEQUENCE [LARGE SCALE GENOMIC DNA]</scope>
    <source>
        <strain evidence="3 4">K3R-10</strain>
    </source>
</reference>
<dbReference type="InterPro" id="IPR001387">
    <property type="entry name" value="Cro/C1-type_HTH"/>
</dbReference>
<dbReference type="Proteomes" id="UP001232117">
    <property type="component" value="Chromosome"/>
</dbReference>
<keyword evidence="1" id="KW-0175">Coiled coil</keyword>
<reference evidence="3 4" key="2">
    <citation type="submission" date="2023-06" db="EMBL/GenBank/DDBJ databases">
        <title>Complete Genome Sequence of Flavobacterium keumense K3R-10.</title>
        <authorList>
            <person name="Jeong H."/>
            <person name="Jhang S.Y."/>
            <person name="Kim J.N."/>
        </authorList>
    </citation>
    <scope>NUCLEOTIDE SEQUENCE [LARGE SCALE GENOMIC DNA]</scope>
    <source>
        <strain evidence="3 4">K3R-10</strain>
    </source>
</reference>
<evidence type="ECO:0000313" key="4">
    <source>
        <dbReference type="Proteomes" id="UP001232117"/>
    </source>
</evidence>
<accession>A0ABY8N5Z5</accession>